<dbReference type="PANTHER" id="PTHR45945:SF3">
    <property type="entry name" value="REGULATOR OF G-PROTEIN SIGNALING LOCO"/>
    <property type="match status" value="1"/>
</dbReference>
<dbReference type="FunFam" id="1.10.167.10:FF:000001">
    <property type="entry name" value="Putative regulator of g-protein signaling 12"/>
    <property type="match status" value="1"/>
</dbReference>
<dbReference type="AlphaFoldDB" id="A0A813PSW2"/>
<dbReference type="PROSITE" id="PS50132">
    <property type="entry name" value="RGS"/>
    <property type="match status" value="1"/>
</dbReference>
<dbReference type="SUPFAM" id="SSF54236">
    <property type="entry name" value="Ubiquitin-like"/>
    <property type="match status" value="1"/>
</dbReference>
<name>A0A813PSW2_9BILA</name>
<dbReference type="InterPro" id="IPR003116">
    <property type="entry name" value="RBD_dom"/>
</dbReference>
<dbReference type="GO" id="GO:0007165">
    <property type="term" value="P:signal transduction"/>
    <property type="evidence" value="ECO:0007669"/>
    <property type="project" value="InterPro"/>
</dbReference>
<dbReference type="PANTHER" id="PTHR45945">
    <property type="entry name" value="REGULATOR OF G-PROTEIN SIGNALING LOCO"/>
    <property type="match status" value="1"/>
</dbReference>
<dbReference type="GO" id="GO:0005634">
    <property type="term" value="C:nucleus"/>
    <property type="evidence" value="ECO:0007669"/>
    <property type="project" value="TreeGrafter"/>
</dbReference>
<dbReference type="InterPro" id="IPR046995">
    <property type="entry name" value="RGS10/12/14-like"/>
</dbReference>
<dbReference type="PRINTS" id="PR01301">
    <property type="entry name" value="RGSPROTEIN"/>
</dbReference>
<dbReference type="OrthoDB" id="10266999at2759"/>
<evidence type="ECO:0000313" key="4">
    <source>
        <dbReference type="EMBL" id="CAF0758483.1"/>
    </source>
</evidence>
<feature type="region of interest" description="Disordered" evidence="2">
    <location>
        <begin position="252"/>
        <end position="298"/>
    </location>
</feature>
<dbReference type="Gene3D" id="1.10.196.10">
    <property type="match status" value="1"/>
</dbReference>
<organism evidence="4 5">
    <name type="scientific">Brachionus calyciflorus</name>
    <dbReference type="NCBI Taxonomy" id="104777"/>
    <lineage>
        <taxon>Eukaryota</taxon>
        <taxon>Metazoa</taxon>
        <taxon>Spiralia</taxon>
        <taxon>Gnathifera</taxon>
        <taxon>Rotifera</taxon>
        <taxon>Eurotatoria</taxon>
        <taxon>Monogononta</taxon>
        <taxon>Pseudotrocha</taxon>
        <taxon>Ploima</taxon>
        <taxon>Brachionidae</taxon>
        <taxon>Brachionus</taxon>
    </lineage>
</organism>
<evidence type="ECO:0000313" key="5">
    <source>
        <dbReference type="Proteomes" id="UP000663879"/>
    </source>
</evidence>
<dbReference type="InterPro" id="IPR016137">
    <property type="entry name" value="RGS"/>
</dbReference>
<dbReference type="Proteomes" id="UP000663879">
    <property type="component" value="Unassembled WGS sequence"/>
</dbReference>
<dbReference type="Pfam" id="PF00615">
    <property type="entry name" value="RGS"/>
    <property type="match status" value="1"/>
</dbReference>
<evidence type="ECO:0000259" key="3">
    <source>
        <dbReference type="PROSITE" id="PS50132"/>
    </source>
</evidence>
<dbReference type="Pfam" id="PF02196">
    <property type="entry name" value="RBD"/>
    <property type="match status" value="1"/>
</dbReference>
<dbReference type="EMBL" id="CAJNOC010000414">
    <property type="protein sequence ID" value="CAF0758483.1"/>
    <property type="molecule type" value="Genomic_DNA"/>
</dbReference>
<dbReference type="GO" id="GO:0005737">
    <property type="term" value="C:cytoplasm"/>
    <property type="evidence" value="ECO:0007669"/>
    <property type="project" value="TreeGrafter"/>
</dbReference>
<reference evidence="4" key="1">
    <citation type="submission" date="2021-02" db="EMBL/GenBank/DDBJ databases">
        <authorList>
            <person name="Nowell W R."/>
        </authorList>
    </citation>
    <scope>NUCLEOTIDE SEQUENCE</scope>
    <source>
        <strain evidence="4">Ploen Becks lab</strain>
    </source>
</reference>
<dbReference type="GO" id="GO:0008277">
    <property type="term" value="P:regulation of G protein-coupled receptor signaling pathway"/>
    <property type="evidence" value="ECO:0007669"/>
    <property type="project" value="TreeGrafter"/>
</dbReference>
<dbReference type="SMART" id="SM00315">
    <property type="entry name" value="RGS"/>
    <property type="match status" value="1"/>
</dbReference>
<dbReference type="GO" id="GO:0005096">
    <property type="term" value="F:GTPase activator activity"/>
    <property type="evidence" value="ECO:0007669"/>
    <property type="project" value="UniProtKB-KW"/>
</dbReference>
<proteinExistence type="predicted"/>
<dbReference type="Gene3D" id="1.10.167.10">
    <property type="entry name" value="Regulator of G-protein Signalling 4, domain 2"/>
    <property type="match status" value="1"/>
</dbReference>
<evidence type="ECO:0000256" key="1">
    <source>
        <dbReference type="ARBA" id="ARBA00022468"/>
    </source>
</evidence>
<dbReference type="InterPro" id="IPR024066">
    <property type="entry name" value="RGS_subdom1/3"/>
</dbReference>
<dbReference type="InterPro" id="IPR044926">
    <property type="entry name" value="RGS_subdomain_2"/>
</dbReference>
<accession>A0A813PSW2</accession>
<feature type="compositionally biased region" description="Low complexity" evidence="2">
    <location>
        <begin position="269"/>
        <end position="295"/>
    </location>
</feature>
<dbReference type="Gene3D" id="3.10.20.90">
    <property type="entry name" value="Phosphatidylinositol 3-kinase Catalytic Subunit, Chain A, domain 1"/>
    <property type="match status" value="2"/>
</dbReference>
<dbReference type="SMART" id="SM00455">
    <property type="entry name" value="RBD"/>
    <property type="match status" value="2"/>
</dbReference>
<sequence length="779" mass="86912">MSSSIELSSSSSISSVDILPKNEDNLEKEIELLSEPREIHSELINDIFISFDLNSKSSEIQVDKFDPCQNELDINQKSLIVNDDECASGDKLHNQTKVSLTNSLTDVNEDLINEKNNEIGRVTKWATGFEKLLEDPLGLQIFTEFLKKEFSEENIDFWVKCENFKKLIDLDEMKKEASNIWRTYLDTSSMCQINVDNKARSSCQEALQTPNNTMFELAQTQIFTLMKYDSYSRFLKSQMYKDCIVNEMEGKPILSNPSRTGSNKKHPDNSSNVNSNQSNNNINSSNNLSVNENSNQTSSLIPNASSNLATAVAVVASTGAALITNVTISTSTPTNDSMNNCVNTSNQNINNNQISSSNTCNNNNNKEKKRSTLIPWTKAFIKWKRLSGENTNYEGKDKKASQIQNSENQPVNQVQIPNAPSVTTTPVKGVNQRTPLTLSGISETNIILNGSPEINLEQPQASITLTNIIESKFCRVLCSNDGSSSVIQPLPGQTVYQVLSKIFTKKNIPWYKCDLYFVEDYSPIDPNMDAQVLGSKEISLVERSLFALSLIPIAINLCVKANMKKTIGSILQPILDFYQIKNTNCGLFLNSGNCPLNINDLCSSIDGQHILVVHKQQANFFSQNEIDKLIKVSISDFIPNNLNDYHLQFDEMGVLKQLKKNNSVSPLLSPTIPSTLQIQSNNLSVNNIQSVFQSASQKLIKSANDDQVCKFKNEIRPKTTLIPNNVKKQNSSVEKLHNITSSNASILKKLVKTSCKKCSYTITRSRSPIVIAYKTKSEM</sequence>
<comment type="caution">
    <text evidence="4">The sequence shown here is derived from an EMBL/GenBank/DDBJ whole genome shotgun (WGS) entry which is preliminary data.</text>
</comment>
<dbReference type="InterPro" id="IPR036305">
    <property type="entry name" value="RGS_sf"/>
</dbReference>
<feature type="domain" description="RGS" evidence="3">
    <location>
        <begin position="128"/>
        <end position="244"/>
    </location>
</feature>
<dbReference type="InterPro" id="IPR029071">
    <property type="entry name" value="Ubiquitin-like_domsf"/>
</dbReference>
<keyword evidence="5" id="KW-1185">Reference proteome</keyword>
<gene>
    <name evidence="4" type="ORF">OXX778_LOCUS4302</name>
</gene>
<dbReference type="SUPFAM" id="SSF48097">
    <property type="entry name" value="Regulator of G-protein signaling, RGS"/>
    <property type="match status" value="1"/>
</dbReference>
<evidence type="ECO:0000256" key="2">
    <source>
        <dbReference type="SAM" id="MobiDB-lite"/>
    </source>
</evidence>
<keyword evidence="1" id="KW-0343">GTPase activation</keyword>
<dbReference type="GO" id="GO:0005886">
    <property type="term" value="C:plasma membrane"/>
    <property type="evidence" value="ECO:0007669"/>
    <property type="project" value="TreeGrafter"/>
</dbReference>
<protein>
    <recommendedName>
        <fullName evidence="3">RGS domain-containing protein</fullName>
    </recommendedName>
</protein>